<name>A0A0H2MDF4_9PROT</name>
<dbReference type="SUPFAM" id="SSF52091">
    <property type="entry name" value="SpoIIaa-like"/>
    <property type="match status" value="1"/>
</dbReference>
<proteinExistence type="predicted"/>
<dbReference type="STRING" id="1489064.WH96_12745"/>
<evidence type="ECO:0000259" key="1">
    <source>
        <dbReference type="PROSITE" id="PS50801"/>
    </source>
</evidence>
<evidence type="ECO:0000313" key="2">
    <source>
        <dbReference type="EMBL" id="KLN60559.1"/>
    </source>
</evidence>
<dbReference type="GO" id="GO:0043856">
    <property type="term" value="F:anti-sigma factor antagonist activity"/>
    <property type="evidence" value="ECO:0007669"/>
    <property type="project" value="TreeGrafter"/>
</dbReference>
<dbReference type="EMBL" id="LAQL01000007">
    <property type="protein sequence ID" value="KLN60559.1"/>
    <property type="molecule type" value="Genomic_DNA"/>
</dbReference>
<dbReference type="Gene3D" id="3.30.750.24">
    <property type="entry name" value="STAS domain"/>
    <property type="match status" value="1"/>
</dbReference>
<dbReference type="Proteomes" id="UP000035444">
    <property type="component" value="Unassembled WGS sequence"/>
</dbReference>
<evidence type="ECO:0000313" key="3">
    <source>
        <dbReference type="Proteomes" id="UP000035444"/>
    </source>
</evidence>
<sequence length="101" mass="11041">MDYSTTQNGETLSISFRGEFGFPYNPKAQKIIEDLKKSGCSGFSIELSELQSIDSAGLGMLLLINDAAQDNGKSLELCRPTGQVEKMLEISKFSEIISIKS</sequence>
<accession>A0A0H2MDF4</accession>
<feature type="domain" description="STAS" evidence="1">
    <location>
        <begin position="1"/>
        <end position="101"/>
    </location>
</feature>
<dbReference type="InterPro" id="IPR036513">
    <property type="entry name" value="STAS_dom_sf"/>
</dbReference>
<protein>
    <recommendedName>
        <fullName evidence="1">STAS domain-containing protein</fullName>
    </recommendedName>
</protein>
<organism evidence="2 3">
    <name type="scientific">Kiloniella spongiae</name>
    <dbReference type="NCBI Taxonomy" id="1489064"/>
    <lineage>
        <taxon>Bacteria</taxon>
        <taxon>Pseudomonadati</taxon>
        <taxon>Pseudomonadota</taxon>
        <taxon>Alphaproteobacteria</taxon>
        <taxon>Rhodospirillales</taxon>
        <taxon>Kiloniellaceae</taxon>
        <taxon>Kiloniella</taxon>
    </lineage>
</organism>
<dbReference type="Pfam" id="PF01740">
    <property type="entry name" value="STAS"/>
    <property type="match status" value="1"/>
</dbReference>
<keyword evidence="3" id="KW-1185">Reference proteome</keyword>
<dbReference type="CDD" id="cd07043">
    <property type="entry name" value="STAS_anti-anti-sigma_factors"/>
    <property type="match status" value="1"/>
</dbReference>
<gene>
    <name evidence="2" type="ORF">WH96_12745</name>
</gene>
<reference evidence="2 3" key="1">
    <citation type="submission" date="2015-03" db="EMBL/GenBank/DDBJ databases">
        <title>Genome Sequence of Kiloniella spongiae MEBiC09566, isolated from a marine sponge.</title>
        <authorList>
            <person name="Shao Z."/>
            <person name="Wang L."/>
            <person name="Li X."/>
        </authorList>
    </citation>
    <scope>NUCLEOTIDE SEQUENCE [LARGE SCALE GENOMIC DNA]</scope>
    <source>
        <strain evidence="2 3">MEBiC09566</strain>
    </source>
</reference>
<dbReference type="PROSITE" id="PS50801">
    <property type="entry name" value="STAS"/>
    <property type="match status" value="1"/>
</dbReference>
<comment type="caution">
    <text evidence="2">The sequence shown here is derived from an EMBL/GenBank/DDBJ whole genome shotgun (WGS) entry which is preliminary data.</text>
</comment>
<dbReference type="RefSeq" id="WP_047764526.1">
    <property type="nucleotide sequence ID" value="NZ_LAQL01000007.1"/>
</dbReference>
<dbReference type="InterPro" id="IPR002645">
    <property type="entry name" value="STAS_dom"/>
</dbReference>
<dbReference type="PANTHER" id="PTHR33495">
    <property type="entry name" value="ANTI-SIGMA FACTOR ANTAGONIST TM_1081-RELATED-RELATED"/>
    <property type="match status" value="1"/>
</dbReference>
<dbReference type="AlphaFoldDB" id="A0A0H2MDF4"/>